<dbReference type="InterPro" id="IPR033480">
    <property type="entry name" value="sCache_2"/>
</dbReference>
<keyword evidence="5 9" id="KW-0472">Membrane</keyword>
<keyword evidence="12" id="KW-1185">Reference proteome</keyword>
<protein>
    <submittedName>
        <fullName evidence="11">Chemotaxis protein</fullName>
    </submittedName>
</protein>
<evidence type="ECO:0000259" key="10">
    <source>
        <dbReference type="PROSITE" id="PS50111"/>
    </source>
</evidence>
<dbReference type="Proteomes" id="UP000563151">
    <property type="component" value="Unassembled WGS sequence"/>
</dbReference>
<sequence>MNFITSKISRKISLFTIIIVLFISFLLGSISVYSEIKMNKKMLNSLEETVREDYNVMIKNQVDNVITLLDRIYKKYEAKEITLEQAKNLSIDLVRDLRYGREGYFWIDTVQGVNIVLLGSATEGTNRYNLKDVKGKLIVQEIISNGMKEDGGYTDYWFPKKGETEALPKRSYSKLFKPFNWVIGTGNYVDDIDTFIAEKKDIQNKELIKNRIIFIGMVIAFIFLAIILAVYFGKKITNPILVITNLINKTEALDLAYDKNFEEILNYKDETATIGKAVINLRDKLRAMVGEIQENSGEILNQSESLVASTNETVQSIDAVNIAVEELAKGATEQMVDAQNGVDKIQRLAKKIDNSVNSSNLLKKHSSITKNTNAQGLEVMENLFNKFKDNNIANAEVVSNIKILAEKSNSIGSIVNVIQSIAEQTNLLALNAAIEAARAGESGKGFAVVAEEVRKLAEQTAKSTQEISNVIIEIQKEITNAKENIDKGQASNEEANLSLEEAKKAFLSIEEAVEEMLEQTEVLDTNIREVNKSKDEVLTSIQQISYISEESAASTEEVSASMEEQSASMAEILGSTEKLKSIVVALDEIIRKFKL</sequence>
<feature type="transmembrane region" description="Helical" evidence="9">
    <location>
        <begin position="212"/>
        <end position="232"/>
    </location>
</feature>
<keyword evidence="4 9" id="KW-1133">Transmembrane helix</keyword>
<keyword evidence="6 7" id="KW-0807">Transducer</keyword>
<feature type="domain" description="Methyl-accepting transducer" evidence="10">
    <location>
        <begin position="309"/>
        <end position="566"/>
    </location>
</feature>
<dbReference type="Pfam" id="PF00015">
    <property type="entry name" value="MCPsignal"/>
    <property type="match status" value="1"/>
</dbReference>
<evidence type="ECO:0000256" key="4">
    <source>
        <dbReference type="ARBA" id="ARBA00022989"/>
    </source>
</evidence>
<evidence type="ECO:0000256" key="8">
    <source>
        <dbReference type="SAM" id="Coils"/>
    </source>
</evidence>
<evidence type="ECO:0000256" key="5">
    <source>
        <dbReference type="ARBA" id="ARBA00023136"/>
    </source>
</evidence>
<dbReference type="SMART" id="SM01049">
    <property type="entry name" value="Cache_2"/>
    <property type="match status" value="1"/>
</dbReference>
<dbReference type="AlphaFoldDB" id="A0A923EBI0"/>
<evidence type="ECO:0000313" key="12">
    <source>
        <dbReference type="Proteomes" id="UP000563151"/>
    </source>
</evidence>
<dbReference type="PANTHER" id="PTHR32089:SF112">
    <property type="entry name" value="LYSOZYME-LIKE PROTEIN-RELATED"/>
    <property type="match status" value="1"/>
</dbReference>
<feature type="coiled-coil region" evidence="8">
    <location>
        <begin position="471"/>
        <end position="519"/>
    </location>
</feature>
<dbReference type="Gene3D" id="3.30.450.20">
    <property type="entry name" value="PAS domain"/>
    <property type="match status" value="1"/>
</dbReference>
<dbReference type="EMBL" id="JAAZWO010000011">
    <property type="protein sequence ID" value="MBC2398206.1"/>
    <property type="molecule type" value="Genomic_DNA"/>
</dbReference>
<keyword evidence="8" id="KW-0175">Coiled coil</keyword>
<keyword evidence="3 9" id="KW-0812">Transmembrane</keyword>
<feature type="transmembrane region" description="Helical" evidence="9">
    <location>
        <begin position="12"/>
        <end position="33"/>
    </location>
</feature>
<evidence type="ECO:0000256" key="2">
    <source>
        <dbReference type="ARBA" id="ARBA00022475"/>
    </source>
</evidence>
<comment type="caution">
    <text evidence="11">The sequence shown here is derived from an EMBL/GenBank/DDBJ whole genome shotgun (WGS) entry which is preliminary data.</text>
</comment>
<dbReference type="PROSITE" id="PS50111">
    <property type="entry name" value="CHEMOTAXIS_TRANSDUC_2"/>
    <property type="match status" value="1"/>
</dbReference>
<name>A0A923EBI0_CLOTT</name>
<evidence type="ECO:0000256" key="6">
    <source>
        <dbReference type="ARBA" id="ARBA00023224"/>
    </source>
</evidence>
<dbReference type="GO" id="GO:0007165">
    <property type="term" value="P:signal transduction"/>
    <property type="evidence" value="ECO:0007669"/>
    <property type="project" value="UniProtKB-KW"/>
</dbReference>
<dbReference type="GO" id="GO:0005886">
    <property type="term" value="C:plasma membrane"/>
    <property type="evidence" value="ECO:0007669"/>
    <property type="project" value="UniProtKB-SubCell"/>
</dbReference>
<gene>
    <name evidence="11" type="ORF">HGG79_10520</name>
</gene>
<reference evidence="11 12" key="1">
    <citation type="submission" date="2020-04" db="EMBL/GenBank/DDBJ databases">
        <title>Genomic insights into acetone-butanol-ethanol (ABE) fermentation by sequencing solventogenic clostridia strains.</title>
        <authorList>
            <person name="Brown S."/>
        </authorList>
    </citation>
    <scope>NUCLEOTIDE SEQUENCE [LARGE SCALE GENOMIC DNA]</scope>
    <source>
        <strain evidence="11 12">DJ011</strain>
    </source>
</reference>
<dbReference type="Pfam" id="PF17200">
    <property type="entry name" value="sCache_2"/>
    <property type="match status" value="1"/>
</dbReference>
<dbReference type="CDD" id="cd11386">
    <property type="entry name" value="MCP_signal"/>
    <property type="match status" value="1"/>
</dbReference>
<dbReference type="InterPro" id="IPR004089">
    <property type="entry name" value="MCPsignal_dom"/>
</dbReference>
<organism evidence="11 12">
    <name type="scientific">Clostridium tetanomorphum</name>
    <dbReference type="NCBI Taxonomy" id="1553"/>
    <lineage>
        <taxon>Bacteria</taxon>
        <taxon>Bacillati</taxon>
        <taxon>Bacillota</taxon>
        <taxon>Clostridia</taxon>
        <taxon>Eubacteriales</taxon>
        <taxon>Clostridiaceae</taxon>
        <taxon>Clostridium</taxon>
    </lineage>
</organism>
<evidence type="ECO:0000313" key="11">
    <source>
        <dbReference type="EMBL" id="MBC2398206.1"/>
    </source>
</evidence>
<dbReference type="Gene3D" id="1.10.287.950">
    <property type="entry name" value="Methyl-accepting chemotaxis protein"/>
    <property type="match status" value="1"/>
</dbReference>
<accession>A0A923EBI0</accession>
<dbReference type="SMART" id="SM00283">
    <property type="entry name" value="MA"/>
    <property type="match status" value="1"/>
</dbReference>
<proteinExistence type="predicted"/>
<keyword evidence="2" id="KW-1003">Cell membrane</keyword>
<evidence type="ECO:0000256" key="9">
    <source>
        <dbReference type="SAM" id="Phobius"/>
    </source>
</evidence>
<dbReference type="SUPFAM" id="SSF58104">
    <property type="entry name" value="Methyl-accepting chemotaxis protein (MCP) signaling domain"/>
    <property type="match status" value="1"/>
</dbReference>
<comment type="subcellular location">
    <subcellularLocation>
        <location evidence="1">Cell membrane</location>
        <topology evidence="1">Multi-pass membrane protein</topology>
    </subcellularLocation>
</comment>
<dbReference type="PANTHER" id="PTHR32089">
    <property type="entry name" value="METHYL-ACCEPTING CHEMOTAXIS PROTEIN MCPB"/>
    <property type="match status" value="1"/>
</dbReference>
<dbReference type="RefSeq" id="WP_035145634.1">
    <property type="nucleotide sequence ID" value="NZ_JAAZWO010000011.1"/>
</dbReference>
<evidence type="ECO:0000256" key="3">
    <source>
        <dbReference type="ARBA" id="ARBA00022692"/>
    </source>
</evidence>
<evidence type="ECO:0000256" key="7">
    <source>
        <dbReference type="PROSITE-ProRule" id="PRU00284"/>
    </source>
</evidence>
<evidence type="ECO:0000256" key="1">
    <source>
        <dbReference type="ARBA" id="ARBA00004651"/>
    </source>
</evidence>